<sequence length="111" mass="12342">MFVSAIAIFVIATFTLVVADPQNTSDFYCHEAGYGVGECVATRYLKRDDPKSPVDYYDLSGAQKGNLPKSFHCGIPYAHCCKSWMELQADSKSMIDAFTRSNCKPPTYPNK</sequence>
<gene>
    <name evidence="2" type="ORF">PGTUg99_026105</name>
</gene>
<reference evidence="2 3" key="1">
    <citation type="submission" date="2019-05" db="EMBL/GenBank/DDBJ databases">
        <title>Emergence of the Ug99 lineage of the wheat stem rust pathogen through somatic hybridization.</title>
        <authorList>
            <person name="Li F."/>
            <person name="Upadhyaya N.M."/>
            <person name="Sperschneider J."/>
            <person name="Matny O."/>
            <person name="Nguyen-Phuc H."/>
            <person name="Mago R."/>
            <person name="Raley C."/>
            <person name="Miller M.E."/>
            <person name="Silverstein K.A.T."/>
            <person name="Henningsen E."/>
            <person name="Hirsch C.D."/>
            <person name="Visser B."/>
            <person name="Pretorius Z.A."/>
            <person name="Steffenson B.J."/>
            <person name="Schwessinger B."/>
            <person name="Dodds P.N."/>
            <person name="Figueroa M."/>
        </authorList>
    </citation>
    <scope>NUCLEOTIDE SEQUENCE [LARGE SCALE GENOMIC DNA]</scope>
    <source>
        <strain evidence="2 3">Ug99</strain>
    </source>
</reference>
<comment type="caution">
    <text evidence="2">The sequence shown here is derived from an EMBL/GenBank/DDBJ whole genome shotgun (WGS) entry which is preliminary data.</text>
</comment>
<proteinExistence type="predicted"/>
<dbReference type="AlphaFoldDB" id="A0A5B0Q1E0"/>
<evidence type="ECO:0008006" key="4">
    <source>
        <dbReference type="Google" id="ProtNLM"/>
    </source>
</evidence>
<accession>A0A5B0Q1E0</accession>
<evidence type="ECO:0000256" key="1">
    <source>
        <dbReference type="SAM" id="SignalP"/>
    </source>
</evidence>
<protein>
    <recommendedName>
        <fullName evidence="4">Hydrophobin</fullName>
    </recommendedName>
</protein>
<name>A0A5B0Q1E0_PUCGR</name>
<evidence type="ECO:0000313" key="2">
    <source>
        <dbReference type="EMBL" id="KAA1107031.1"/>
    </source>
</evidence>
<feature type="signal peptide" evidence="1">
    <location>
        <begin position="1"/>
        <end position="19"/>
    </location>
</feature>
<organism evidence="2 3">
    <name type="scientific">Puccinia graminis f. sp. tritici</name>
    <dbReference type="NCBI Taxonomy" id="56615"/>
    <lineage>
        <taxon>Eukaryota</taxon>
        <taxon>Fungi</taxon>
        <taxon>Dikarya</taxon>
        <taxon>Basidiomycota</taxon>
        <taxon>Pucciniomycotina</taxon>
        <taxon>Pucciniomycetes</taxon>
        <taxon>Pucciniales</taxon>
        <taxon>Pucciniaceae</taxon>
        <taxon>Puccinia</taxon>
    </lineage>
</organism>
<feature type="chain" id="PRO_5023104914" description="Hydrophobin" evidence="1">
    <location>
        <begin position="20"/>
        <end position="111"/>
    </location>
</feature>
<dbReference type="EMBL" id="VDEP01000308">
    <property type="protein sequence ID" value="KAA1107031.1"/>
    <property type="molecule type" value="Genomic_DNA"/>
</dbReference>
<evidence type="ECO:0000313" key="3">
    <source>
        <dbReference type="Proteomes" id="UP000325313"/>
    </source>
</evidence>
<dbReference type="Proteomes" id="UP000325313">
    <property type="component" value="Unassembled WGS sequence"/>
</dbReference>
<keyword evidence="1" id="KW-0732">Signal</keyword>